<evidence type="ECO:0000313" key="4">
    <source>
        <dbReference type="EnsemblMetazoa" id="GPAI036858-PA"/>
    </source>
</evidence>
<dbReference type="GO" id="GO:0000287">
    <property type="term" value="F:magnesium ion binding"/>
    <property type="evidence" value="ECO:0007669"/>
    <property type="project" value="InterPro"/>
</dbReference>
<feature type="domain" description="Enolase N-terminal" evidence="3">
    <location>
        <begin position="3"/>
        <end position="98"/>
    </location>
</feature>
<keyword evidence="5" id="KW-1185">Reference proteome</keyword>
<evidence type="ECO:0000256" key="1">
    <source>
        <dbReference type="ARBA" id="ARBA00017068"/>
    </source>
</evidence>
<dbReference type="GO" id="GO:0000015">
    <property type="term" value="C:phosphopyruvate hydratase complex"/>
    <property type="evidence" value="ECO:0007669"/>
    <property type="project" value="InterPro"/>
</dbReference>
<dbReference type="STRING" id="7398.A0A1B0A7N8"/>
<dbReference type="PANTHER" id="PTHR11902">
    <property type="entry name" value="ENOLASE"/>
    <property type="match status" value="1"/>
</dbReference>
<dbReference type="Proteomes" id="UP000092445">
    <property type="component" value="Unassembled WGS sequence"/>
</dbReference>
<dbReference type="InterPro" id="IPR029017">
    <property type="entry name" value="Enolase-like_N"/>
</dbReference>
<dbReference type="InterPro" id="IPR020811">
    <property type="entry name" value="Enolase_N"/>
</dbReference>
<reference evidence="5" key="1">
    <citation type="submission" date="2014-03" db="EMBL/GenBank/DDBJ databases">
        <authorList>
            <person name="Aksoy S."/>
            <person name="Warren W."/>
            <person name="Wilson R.K."/>
        </authorList>
    </citation>
    <scope>NUCLEOTIDE SEQUENCE [LARGE SCALE GENOMIC DNA]</scope>
    <source>
        <strain evidence="5">IAEA</strain>
    </source>
</reference>
<dbReference type="AlphaFoldDB" id="A0A1B0A7N8"/>
<dbReference type="InterPro" id="IPR000941">
    <property type="entry name" value="Enolase"/>
</dbReference>
<name>A0A1B0A7N8_GLOPL</name>
<dbReference type="PANTHER" id="PTHR11902:SF1">
    <property type="entry name" value="ENOLASE"/>
    <property type="match status" value="1"/>
</dbReference>
<dbReference type="Gene3D" id="3.30.390.10">
    <property type="entry name" value="Enolase-like, N-terminal domain"/>
    <property type="match status" value="2"/>
</dbReference>
<dbReference type="EnsemblMetazoa" id="GPAI036858-RA">
    <property type="protein sequence ID" value="GPAI036858-PA"/>
    <property type="gene ID" value="GPAI036858"/>
</dbReference>
<evidence type="ECO:0000313" key="5">
    <source>
        <dbReference type="Proteomes" id="UP000092445"/>
    </source>
</evidence>
<dbReference type="SMART" id="SM01193">
    <property type="entry name" value="Enolase_N"/>
    <property type="match status" value="1"/>
</dbReference>
<dbReference type="GO" id="GO:0004634">
    <property type="term" value="F:phosphopyruvate hydratase activity"/>
    <property type="evidence" value="ECO:0007669"/>
    <property type="project" value="InterPro"/>
</dbReference>
<evidence type="ECO:0000256" key="2">
    <source>
        <dbReference type="ARBA" id="ARBA00022842"/>
    </source>
</evidence>
<organism evidence="4 5">
    <name type="scientific">Glossina pallidipes</name>
    <name type="common">Tsetse fly</name>
    <dbReference type="NCBI Taxonomy" id="7398"/>
    <lineage>
        <taxon>Eukaryota</taxon>
        <taxon>Metazoa</taxon>
        <taxon>Ecdysozoa</taxon>
        <taxon>Arthropoda</taxon>
        <taxon>Hexapoda</taxon>
        <taxon>Insecta</taxon>
        <taxon>Pterygota</taxon>
        <taxon>Neoptera</taxon>
        <taxon>Endopterygota</taxon>
        <taxon>Diptera</taxon>
        <taxon>Brachycera</taxon>
        <taxon>Muscomorpha</taxon>
        <taxon>Hippoboscoidea</taxon>
        <taxon>Glossinidae</taxon>
        <taxon>Glossina</taxon>
    </lineage>
</organism>
<dbReference type="SUPFAM" id="SSF54826">
    <property type="entry name" value="Enolase N-terminal domain-like"/>
    <property type="match status" value="1"/>
</dbReference>
<proteinExistence type="predicted"/>
<evidence type="ECO:0000259" key="3">
    <source>
        <dbReference type="SMART" id="SM01193"/>
    </source>
</evidence>
<protein>
    <recommendedName>
        <fullName evidence="1">Enolase</fullName>
    </recommendedName>
</protein>
<sequence>MPIKSIQPCQTFDSVGNPTVEVDLSTELSLFRAAVPSGASNGPELIKANLEVTEQEKIDELTIKLVGTENKSKYHATAILGILLALCKVGVAKKGLPL</sequence>
<dbReference type="Pfam" id="PF03952">
    <property type="entry name" value="Enolase_N"/>
    <property type="match status" value="2"/>
</dbReference>
<accession>A0A1B0A7N8</accession>
<dbReference type="GO" id="GO:0006096">
    <property type="term" value="P:glycolytic process"/>
    <property type="evidence" value="ECO:0007669"/>
    <property type="project" value="InterPro"/>
</dbReference>
<keyword evidence="2" id="KW-0460">Magnesium</keyword>
<reference evidence="4" key="2">
    <citation type="submission" date="2020-05" db="UniProtKB">
        <authorList>
            <consortium name="EnsemblMetazoa"/>
        </authorList>
    </citation>
    <scope>IDENTIFICATION</scope>
    <source>
        <strain evidence="4">IAEA</strain>
    </source>
</reference>
<dbReference type="VEuPathDB" id="VectorBase:GPAI036858"/>